<evidence type="ECO:0000313" key="1">
    <source>
        <dbReference type="EMBL" id="QCI64094.1"/>
    </source>
</evidence>
<gene>
    <name evidence="1" type="ORF">E8M01_07455</name>
</gene>
<evidence type="ECO:0000313" key="2">
    <source>
        <dbReference type="Proteomes" id="UP000298781"/>
    </source>
</evidence>
<dbReference type="AlphaFoldDB" id="A0A4D7ARR2"/>
<organism evidence="1 2">
    <name type="scientific">Phreatobacter stygius</name>
    <dbReference type="NCBI Taxonomy" id="1940610"/>
    <lineage>
        <taxon>Bacteria</taxon>
        <taxon>Pseudomonadati</taxon>
        <taxon>Pseudomonadota</taxon>
        <taxon>Alphaproteobacteria</taxon>
        <taxon>Hyphomicrobiales</taxon>
        <taxon>Phreatobacteraceae</taxon>
        <taxon>Phreatobacter</taxon>
    </lineage>
</organism>
<dbReference type="KEGG" id="pstg:E8M01_07455"/>
<dbReference type="Proteomes" id="UP000298781">
    <property type="component" value="Chromosome"/>
</dbReference>
<name>A0A4D7ARR2_9HYPH</name>
<protein>
    <submittedName>
        <fullName evidence="1">Uncharacterized protein</fullName>
    </submittedName>
</protein>
<accession>A0A4D7ARR2</accession>
<proteinExistence type="predicted"/>
<keyword evidence="2" id="KW-1185">Reference proteome</keyword>
<dbReference type="OrthoDB" id="8158907at2"/>
<reference evidence="1 2" key="1">
    <citation type="submission" date="2019-04" db="EMBL/GenBank/DDBJ databases">
        <title>Phreatobacter aquaticus sp. nov.</title>
        <authorList>
            <person name="Choi A."/>
        </authorList>
    </citation>
    <scope>NUCLEOTIDE SEQUENCE [LARGE SCALE GENOMIC DNA]</scope>
    <source>
        <strain evidence="1 2">KCTC 52518</strain>
    </source>
</reference>
<dbReference type="EMBL" id="CP039690">
    <property type="protein sequence ID" value="QCI64094.1"/>
    <property type="molecule type" value="Genomic_DNA"/>
</dbReference>
<sequence length="126" mass="13441">MFVTAVARRRVGRLGQSALGDAQTGVLAALSGLGPDLIGEEVLLLSAQRHPAFEEGCRGALAFFRTIFRDTGSDGPDGDPMIALLAIAKAPIQTGLIRSEHDQALLAEIWAEHVDAYLSARMNRSN</sequence>